<dbReference type="SUPFAM" id="SSF47413">
    <property type="entry name" value="lambda repressor-like DNA-binding domains"/>
    <property type="match status" value="1"/>
</dbReference>
<dbReference type="GO" id="GO:0003677">
    <property type="term" value="F:DNA binding"/>
    <property type="evidence" value="ECO:0007669"/>
    <property type="project" value="InterPro"/>
</dbReference>
<feature type="domain" description="HTH cro/C1-type" evidence="1">
    <location>
        <begin position="7"/>
        <end position="50"/>
    </location>
</feature>
<evidence type="ECO:0000313" key="2">
    <source>
        <dbReference type="EMBL" id="EFL91828.1"/>
    </source>
</evidence>
<evidence type="ECO:0000313" key="3">
    <source>
        <dbReference type="Proteomes" id="UP000005726"/>
    </source>
</evidence>
<dbReference type="Gene3D" id="1.10.260.40">
    <property type="entry name" value="lambda repressor-like DNA-binding domains"/>
    <property type="match status" value="1"/>
</dbReference>
<organism evidence="2 3">
    <name type="scientific">Candidatus Regiella insecticola LSR1</name>
    <dbReference type="NCBI Taxonomy" id="663321"/>
    <lineage>
        <taxon>Bacteria</taxon>
        <taxon>Pseudomonadati</taxon>
        <taxon>Pseudomonadota</taxon>
        <taxon>Gammaproteobacteria</taxon>
        <taxon>Enterobacterales</taxon>
        <taxon>Enterobacteriaceae</taxon>
        <taxon>aphid secondary symbionts</taxon>
        <taxon>Candidatus Regiella</taxon>
    </lineage>
</organism>
<dbReference type="PROSITE" id="PS50943">
    <property type="entry name" value="HTH_CROC1"/>
    <property type="match status" value="1"/>
</dbReference>
<dbReference type="HOGENOM" id="CLU_139664_0_0_6"/>
<dbReference type="InterPro" id="IPR010982">
    <property type="entry name" value="Lambda_DNA-bd_dom_sf"/>
</dbReference>
<reference evidence="2" key="1">
    <citation type="journal article" date="2009" name="Environ. Microbiol.">
        <title>Dynamics of genome evolution in facultative symbionts of aphids.</title>
        <authorList>
            <person name="Degnan P.H."/>
            <person name="Leonardo T.E."/>
            <person name="Cass B.N."/>
            <person name="Hurwitz B."/>
            <person name="Stern D."/>
            <person name="Gibbs R.A."/>
            <person name="Richards S."/>
            <person name="Moran N.A."/>
        </authorList>
    </citation>
    <scope>NUCLEOTIDE SEQUENCE [LARGE SCALE GENOMIC DNA]</scope>
    <source>
        <strain evidence="2">LSR1</strain>
    </source>
</reference>
<gene>
    <name evidence="2" type="ORF">REG_1300</name>
</gene>
<protein>
    <submittedName>
        <fullName evidence="2">Phage repressor protein C</fullName>
    </submittedName>
</protein>
<dbReference type="CDD" id="cd00093">
    <property type="entry name" value="HTH_XRE"/>
    <property type="match status" value="1"/>
</dbReference>
<keyword evidence="3" id="KW-1185">Reference proteome</keyword>
<dbReference type="InterPro" id="IPR001387">
    <property type="entry name" value="Cro/C1-type_HTH"/>
</dbReference>
<dbReference type="RefSeq" id="WP_006704978.1">
    <property type="nucleotide sequence ID" value="NZ_CAWLGB010000004.1"/>
</dbReference>
<dbReference type="EMBL" id="GL379592">
    <property type="protein sequence ID" value="EFL91828.1"/>
    <property type="molecule type" value="Genomic_DNA"/>
</dbReference>
<accession>E0WTE3</accession>
<dbReference type="SMART" id="SM00530">
    <property type="entry name" value="HTH_XRE"/>
    <property type="match status" value="1"/>
</dbReference>
<dbReference type="AlphaFoldDB" id="E0WTE3"/>
<name>E0WTE3_9ENTR</name>
<sequence>MTLSEKIKAIRKSEGLSKAKFCEFTNIPLSTLDKYEMGKFEPSGATLMKITQHPLFIKYTLWLMTGNAAPKAGQISPALSPGGHENIFNHLKDQKAG</sequence>
<proteinExistence type="predicted"/>
<dbReference type="Proteomes" id="UP000005726">
    <property type="component" value="Unassembled WGS sequence"/>
</dbReference>
<dbReference type="Pfam" id="PF01381">
    <property type="entry name" value="HTH_3"/>
    <property type="match status" value="1"/>
</dbReference>
<evidence type="ECO:0000259" key="1">
    <source>
        <dbReference type="PROSITE" id="PS50943"/>
    </source>
</evidence>